<reference evidence="1" key="1">
    <citation type="submission" date="2020-02" db="EMBL/GenBank/DDBJ databases">
        <authorList>
            <person name="Meier V. D."/>
        </authorList>
    </citation>
    <scope>NUCLEOTIDE SEQUENCE</scope>
    <source>
        <strain evidence="1">AVDCRST_MAG94</strain>
    </source>
</reference>
<feature type="non-terminal residue" evidence="1">
    <location>
        <position position="38"/>
    </location>
</feature>
<dbReference type="AlphaFoldDB" id="A0A6J4PE01"/>
<feature type="non-terminal residue" evidence="1">
    <location>
        <position position="1"/>
    </location>
</feature>
<protein>
    <submittedName>
        <fullName evidence="1">Uncharacterized protein</fullName>
    </submittedName>
</protein>
<evidence type="ECO:0000313" key="1">
    <source>
        <dbReference type="EMBL" id="CAA9410201.1"/>
    </source>
</evidence>
<accession>A0A6J4PE01</accession>
<name>A0A6J4PE01_9CYAN</name>
<gene>
    <name evidence="1" type="ORF">AVDCRST_MAG94-6385</name>
</gene>
<sequence>AGVASEGYCFYKAANGIERHLAADTLGLSLLYSLHASV</sequence>
<organism evidence="1">
    <name type="scientific">uncultured Leptolyngbya sp</name>
    <dbReference type="NCBI Taxonomy" id="332963"/>
    <lineage>
        <taxon>Bacteria</taxon>
        <taxon>Bacillati</taxon>
        <taxon>Cyanobacteriota</taxon>
        <taxon>Cyanophyceae</taxon>
        <taxon>Leptolyngbyales</taxon>
        <taxon>Leptolyngbyaceae</taxon>
        <taxon>Leptolyngbya group</taxon>
        <taxon>Leptolyngbya</taxon>
        <taxon>environmental samples</taxon>
    </lineage>
</organism>
<dbReference type="EMBL" id="CADCTY010002194">
    <property type="protein sequence ID" value="CAA9410201.1"/>
    <property type="molecule type" value="Genomic_DNA"/>
</dbReference>
<proteinExistence type="predicted"/>